<evidence type="ECO:0000256" key="2">
    <source>
        <dbReference type="ARBA" id="ARBA00023082"/>
    </source>
</evidence>
<dbReference type="SUPFAM" id="SSF88946">
    <property type="entry name" value="Sigma2 domain of RNA polymerase sigma factors"/>
    <property type="match status" value="1"/>
</dbReference>
<dbReference type="InterPro" id="IPR013325">
    <property type="entry name" value="RNA_pol_sigma_r2"/>
</dbReference>
<evidence type="ECO:0000313" key="5">
    <source>
        <dbReference type="EMBL" id="QEG16779.1"/>
    </source>
</evidence>
<dbReference type="Pfam" id="PF04542">
    <property type="entry name" value="Sigma70_r2"/>
    <property type="match status" value="1"/>
</dbReference>
<evidence type="ECO:0000259" key="4">
    <source>
        <dbReference type="Pfam" id="PF04542"/>
    </source>
</evidence>
<dbReference type="EMBL" id="CP042910">
    <property type="protein sequence ID" value="QEG16779.1"/>
    <property type="molecule type" value="Genomic_DNA"/>
</dbReference>
<sequence>MYTHNIIRQNNSSSQIPDDNEVIPPLDHCPFMRYYSAAHPHVYRYIYSLVPRKADADEVMQETSVVLWQKFEEFQPDRDFTRWACGIARLVVLESLRKQRRFIVGFDEQLIKELSIRREERYELLEIRQEFLEECKEQLDQQDLNLLDRYYNSQESDVPPSMTRREKPCNHTVVALQWQERIGNELDGIRRRQRRFVHRLCHQFLVQTSYFM</sequence>
<dbReference type="InterPro" id="IPR014284">
    <property type="entry name" value="RNA_pol_sigma-70_dom"/>
</dbReference>
<protein>
    <submittedName>
        <fullName evidence="5">RNA polymerase sigma factor RpoE</fullName>
    </submittedName>
</protein>
<accession>A0ABX5YMB0</accession>
<name>A0ABX5YMB0_9PLAN</name>
<dbReference type="RefSeq" id="WP_081459460.1">
    <property type="nucleotide sequence ID" value="NZ_CP042910.1"/>
</dbReference>
<keyword evidence="3" id="KW-0804">Transcription</keyword>
<evidence type="ECO:0000256" key="3">
    <source>
        <dbReference type="ARBA" id="ARBA00023163"/>
    </source>
</evidence>
<gene>
    <name evidence="5" type="ORF">GmarT_26470</name>
</gene>
<dbReference type="PANTHER" id="PTHR43133">
    <property type="entry name" value="RNA POLYMERASE ECF-TYPE SIGMA FACTO"/>
    <property type="match status" value="1"/>
</dbReference>
<dbReference type="InterPro" id="IPR039425">
    <property type="entry name" value="RNA_pol_sigma-70-like"/>
</dbReference>
<keyword evidence="1" id="KW-0805">Transcription regulation</keyword>
<evidence type="ECO:0000313" key="6">
    <source>
        <dbReference type="Proteomes" id="UP000322887"/>
    </source>
</evidence>
<organism evidence="5 6">
    <name type="scientific">Gimesia maris</name>
    <dbReference type="NCBI Taxonomy" id="122"/>
    <lineage>
        <taxon>Bacteria</taxon>
        <taxon>Pseudomonadati</taxon>
        <taxon>Planctomycetota</taxon>
        <taxon>Planctomycetia</taxon>
        <taxon>Planctomycetales</taxon>
        <taxon>Planctomycetaceae</taxon>
        <taxon>Gimesia</taxon>
    </lineage>
</organism>
<dbReference type="Gene3D" id="1.10.1740.10">
    <property type="match status" value="1"/>
</dbReference>
<proteinExistence type="predicted"/>
<keyword evidence="2" id="KW-0731">Sigma factor</keyword>
<keyword evidence="6" id="KW-1185">Reference proteome</keyword>
<reference evidence="5 6" key="1">
    <citation type="submission" date="2019-08" db="EMBL/GenBank/DDBJ databases">
        <title>Deep-cultivation of Planctomycetes and their phenomic and genomic characterization uncovers novel biology.</title>
        <authorList>
            <person name="Wiegand S."/>
            <person name="Jogler M."/>
            <person name="Boedeker C."/>
            <person name="Pinto D."/>
            <person name="Vollmers J."/>
            <person name="Rivas-Marin E."/>
            <person name="Kohn T."/>
            <person name="Peeters S.H."/>
            <person name="Heuer A."/>
            <person name="Rast P."/>
            <person name="Oberbeckmann S."/>
            <person name="Bunk B."/>
            <person name="Jeske O."/>
            <person name="Meyerdierks A."/>
            <person name="Storesund J.E."/>
            <person name="Kallscheuer N."/>
            <person name="Luecker S."/>
            <person name="Lage O.M."/>
            <person name="Pohl T."/>
            <person name="Merkel B.J."/>
            <person name="Hornburger P."/>
            <person name="Mueller R.-W."/>
            <person name="Bruemmer F."/>
            <person name="Labrenz M."/>
            <person name="Spormann A.M."/>
            <person name="Op den Camp H."/>
            <person name="Overmann J."/>
            <person name="Amann R."/>
            <person name="Jetten M.S.M."/>
            <person name="Mascher T."/>
            <person name="Medema M.H."/>
            <person name="Devos D.P."/>
            <person name="Kaster A.-K."/>
            <person name="Ovreas L."/>
            <person name="Rohde M."/>
            <person name="Galperin M.Y."/>
            <person name="Jogler C."/>
        </authorList>
    </citation>
    <scope>NUCLEOTIDE SEQUENCE [LARGE SCALE GENOMIC DNA]</scope>
    <source>
        <strain evidence="5 6">DSM 8797</strain>
    </source>
</reference>
<dbReference type="Proteomes" id="UP000322887">
    <property type="component" value="Chromosome"/>
</dbReference>
<dbReference type="GeneID" id="98647202"/>
<feature type="domain" description="RNA polymerase sigma-70 region 2" evidence="4">
    <location>
        <begin position="35"/>
        <end position="101"/>
    </location>
</feature>
<evidence type="ECO:0000256" key="1">
    <source>
        <dbReference type="ARBA" id="ARBA00023015"/>
    </source>
</evidence>
<dbReference type="NCBIfam" id="TIGR02937">
    <property type="entry name" value="sigma70-ECF"/>
    <property type="match status" value="1"/>
</dbReference>
<dbReference type="PANTHER" id="PTHR43133:SF51">
    <property type="entry name" value="RNA POLYMERASE SIGMA FACTOR"/>
    <property type="match status" value="1"/>
</dbReference>
<dbReference type="InterPro" id="IPR007627">
    <property type="entry name" value="RNA_pol_sigma70_r2"/>
</dbReference>